<sequence>MLRCSEQACQIICKLLAMPLRKQHLLQKKTQKTSQQVFVLLPKAL</sequence>
<dbReference type="EMBL" id="GBXM01019024">
    <property type="protein sequence ID" value="JAH89553.1"/>
    <property type="molecule type" value="Transcribed_RNA"/>
</dbReference>
<reference evidence="1" key="1">
    <citation type="submission" date="2014-11" db="EMBL/GenBank/DDBJ databases">
        <authorList>
            <person name="Amaro Gonzalez C."/>
        </authorList>
    </citation>
    <scope>NUCLEOTIDE SEQUENCE</scope>
</reference>
<protein>
    <submittedName>
        <fullName evidence="1">Uncharacterized protein</fullName>
    </submittedName>
</protein>
<accession>A0A0E9WJ88</accession>
<name>A0A0E9WJ88_ANGAN</name>
<organism evidence="1">
    <name type="scientific">Anguilla anguilla</name>
    <name type="common">European freshwater eel</name>
    <name type="synonym">Muraena anguilla</name>
    <dbReference type="NCBI Taxonomy" id="7936"/>
    <lineage>
        <taxon>Eukaryota</taxon>
        <taxon>Metazoa</taxon>
        <taxon>Chordata</taxon>
        <taxon>Craniata</taxon>
        <taxon>Vertebrata</taxon>
        <taxon>Euteleostomi</taxon>
        <taxon>Actinopterygii</taxon>
        <taxon>Neopterygii</taxon>
        <taxon>Teleostei</taxon>
        <taxon>Anguilliformes</taxon>
        <taxon>Anguillidae</taxon>
        <taxon>Anguilla</taxon>
    </lineage>
</organism>
<evidence type="ECO:0000313" key="1">
    <source>
        <dbReference type="EMBL" id="JAH89553.1"/>
    </source>
</evidence>
<reference evidence="1" key="2">
    <citation type="journal article" date="2015" name="Fish Shellfish Immunol.">
        <title>Early steps in the European eel (Anguilla anguilla)-Vibrio vulnificus interaction in the gills: Role of the RtxA13 toxin.</title>
        <authorList>
            <person name="Callol A."/>
            <person name="Pajuelo D."/>
            <person name="Ebbesson L."/>
            <person name="Teles M."/>
            <person name="MacKenzie S."/>
            <person name="Amaro C."/>
        </authorList>
    </citation>
    <scope>NUCLEOTIDE SEQUENCE</scope>
</reference>
<dbReference type="AlphaFoldDB" id="A0A0E9WJ88"/>
<proteinExistence type="predicted"/>